<organism evidence="7 8">
    <name type="scientific">Hermetia illucens</name>
    <name type="common">Black soldier fly</name>
    <dbReference type="NCBI Taxonomy" id="343691"/>
    <lineage>
        <taxon>Eukaryota</taxon>
        <taxon>Metazoa</taxon>
        <taxon>Ecdysozoa</taxon>
        <taxon>Arthropoda</taxon>
        <taxon>Hexapoda</taxon>
        <taxon>Insecta</taxon>
        <taxon>Pterygota</taxon>
        <taxon>Neoptera</taxon>
        <taxon>Endopterygota</taxon>
        <taxon>Diptera</taxon>
        <taxon>Brachycera</taxon>
        <taxon>Stratiomyomorpha</taxon>
        <taxon>Stratiomyidae</taxon>
        <taxon>Hermetiinae</taxon>
        <taxon>Hermetia</taxon>
    </lineage>
</organism>
<dbReference type="GO" id="GO:0036159">
    <property type="term" value="P:inner dynein arm assembly"/>
    <property type="evidence" value="ECO:0007669"/>
    <property type="project" value="TreeGrafter"/>
</dbReference>
<feature type="compositionally biased region" description="Acidic residues" evidence="6">
    <location>
        <begin position="1148"/>
        <end position="1167"/>
    </location>
</feature>
<dbReference type="PANTHER" id="PTHR12442">
    <property type="entry name" value="DYNEIN INTERMEDIATE CHAIN"/>
    <property type="match status" value="1"/>
</dbReference>
<evidence type="ECO:0000256" key="2">
    <source>
        <dbReference type="ARBA" id="ARBA00022490"/>
    </source>
</evidence>
<dbReference type="EMBL" id="LR899013">
    <property type="protein sequence ID" value="CAD7089866.1"/>
    <property type="molecule type" value="Genomic_DNA"/>
</dbReference>
<dbReference type="GO" id="GO:0045504">
    <property type="term" value="F:dynein heavy chain binding"/>
    <property type="evidence" value="ECO:0007669"/>
    <property type="project" value="TreeGrafter"/>
</dbReference>
<keyword evidence="2" id="KW-0963">Cytoplasm</keyword>
<evidence type="ECO:0000256" key="3">
    <source>
        <dbReference type="ARBA" id="ARBA00022574"/>
    </source>
</evidence>
<dbReference type="InParanoid" id="A0A7R8Z1M1"/>
<dbReference type="OrthoDB" id="6619788at2759"/>
<dbReference type="Proteomes" id="UP000594454">
    <property type="component" value="Chromosome 5"/>
</dbReference>
<name>A0A7R8Z1M1_HERIL</name>
<dbReference type="Gene3D" id="2.130.10.10">
    <property type="entry name" value="YVTN repeat-like/Quinoprotein amine dehydrogenase"/>
    <property type="match status" value="2"/>
</dbReference>
<evidence type="ECO:0000256" key="6">
    <source>
        <dbReference type="SAM" id="MobiDB-lite"/>
    </source>
</evidence>
<evidence type="ECO:0000256" key="1">
    <source>
        <dbReference type="ARBA" id="ARBA00004496"/>
    </source>
</evidence>
<evidence type="ECO:0000313" key="7">
    <source>
        <dbReference type="EMBL" id="CAD7089866.1"/>
    </source>
</evidence>
<keyword evidence="4" id="KW-0677">Repeat</keyword>
<dbReference type="SMART" id="SM00320">
    <property type="entry name" value="WD40"/>
    <property type="match status" value="3"/>
</dbReference>
<reference evidence="7 8" key="1">
    <citation type="submission" date="2020-11" db="EMBL/GenBank/DDBJ databases">
        <authorList>
            <person name="Wallbank WR R."/>
            <person name="Pardo Diaz C."/>
            <person name="Kozak K."/>
            <person name="Martin S."/>
            <person name="Jiggins C."/>
            <person name="Moest M."/>
            <person name="Warren A I."/>
            <person name="Generalovic N T."/>
            <person name="Byers J.R.P. K."/>
            <person name="Montejo-Kovacevich G."/>
            <person name="Yen C E."/>
        </authorList>
    </citation>
    <scope>NUCLEOTIDE SEQUENCE [LARGE SCALE GENOMIC DNA]</scope>
</reference>
<dbReference type="AlphaFoldDB" id="A0A7R8Z1M1"/>
<gene>
    <name evidence="7" type="ORF">HERILL_LOCUS12390</name>
</gene>
<dbReference type="SUPFAM" id="SSF50978">
    <property type="entry name" value="WD40 repeat-like"/>
    <property type="match status" value="1"/>
</dbReference>
<evidence type="ECO:0000256" key="4">
    <source>
        <dbReference type="ARBA" id="ARBA00022737"/>
    </source>
</evidence>
<feature type="region of interest" description="Disordered" evidence="6">
    <location>
        <begin position="1"/>
        <end position="26"/>
    </location>
</feature>
<dbReference type="InterPro" id="IPR001680">
    <property type="entry name" value="WD40_rpt"/>
</dbReference>
<keyword evidence="5" id="KW-0175">Coiled coil</keyword>
<dbReference type="InterPro" id="IPR036322">
    <property type="entry name" value="WD40_repeat_dom_sf"/>
</dbReference>
<dbReference type="GO" id="GO:0036156">
    <property type="term" value="C:inner dynein arm"/>
    <property type="evidence" value="ECO:0007669"/>
    <property type="project" value="TreeGrafter"/>
</dbReference>
<protein>
    <recommendedName>
        <fullName evidence="9">WD repeat-containing protein 63</fullName>
    </recommendedName>
</protein>
<proteinExistence type="predicted"/>
<evidence type="ECO:0000313" key="8">
    <source>
        <dbReference type="Proteomes" id="UP000594454"/>
    </source>
</evidence>
<dbReference type="PANTHER" id="PTHR12442:SF5">
    <property type="entry name" value="DYNEIN AXONEMAL INTERMEDIATE CHAIN 3"/>
    <property type="match status" value="1"/>
</dbReference>
<sequence length="1167" mass="133574">MGSRKSELTTRLEEEDRGSLIDGPSIASEKKPRYVAEAISDENFDYLRDFDVEDAWNLLMDLPGCYKVVLDERQQKDMGLKVGVNVSSEFPWKQVKCKVAREYLPDEPFDTGEEQPQEKFPGLKPDDWILFGYASALSGDDDVFLVYTTPEATKRASDIIKTIETYQRWVLNKAMVKKGNRWVSLGSEAEVELGLPREQKTVVDVEIQSVYPIKHSEVMFRHRFTGDVRDGYVELVPGDKKFQNVFRKRIDAAIQSAPKMVSLEQQTDPTFPSNAWSQYLYEINPDDEGLDKSDDDEDEDGKKKKQKPKPASRPGSSTKESKTPEPAPVKPPPEMSDQVKALLETLEFNQVDMYRNDYPLISSESVTKYSVPYLKEILCFANISRSINRYVCAVDWYPTLSGLLVTSYSFTTLNSIEPGKDLCHPYLPLLVINNLNGISNEMPSLGESDVDVVKRAVVEPNPVLMWSFDDSLHHKFEFETPREVTCLSFCPYDENILVGGTMNGQVIIWDMQNRVARGEVEEVLTASQIRYRNIMQQYLNWTKSMNEAVVVRPAAVSALSFSHAGPVTSIKWLAQGNYITATGQARVSEGKNRFFVSCSIGGTIAFWNLDAPVDKKRLAASAHRNVPKQLIQDVSEYKKYDRIFRPQYIIEHKEPLTSMLFNRGKFEYLAEEIQDRRISVRVAIKVKPVENISFEQHMVVSTMLGNLHKFVWEGFDFVQSTEVNKELVQASEEFVPIHDGPVFEIRRNPFCDSVFASCGKCVLAIWKEGCWWAPIFWRKRPASITRLEWSLDRPSILYLCRSDGTFEAWDLLARTDEACLVDMLGGGIITSLTEHCPIMAQKIIGVGDYNSSFRILVLPPAFKSKLPMEAERLVELINREETRKEKIRQWENAWLEKNADILNAKKRLEEEAQEELERLAKEAQLLEEARLKREAEEARKSQLKEKKKLVFDLPERLEKKWDDMNLRRLVNVLMTRRLVDHEKLSQQTAMEKERLLYERSKKAAIKKSFRTIGENVASIRARLLPVIVENKERFEMVSESAEDVLDSADNYEEAVKRCDRYISTFAISSDIAFSEFLDRGRQRRAVLNKSLGATTARKHFYNTLKENQLLENFNFGFGAFMGTQDDGVRGLGSGTDYSEIYQPQETTTDADESSPMEGDVEDGDEEE</sequence>
<dbReference type="GO" id="GO:0060294">
    <property type="term" value="P:cilium movement involved in cell motility"/>
    <property type="evidence" value="ECO:0007669"/>
    <property type="project" value="TreeGrafter"/>
</dbReference>
<comment type="subcellular location">
    <subcellularLocation>
        <location evidence="1">Cytoplasm</location>
    </subcellularLocation>
</comment>
<dbReference type="GO" id="GO:0045503">
    <property type="term" value="F:dynein light chain binding"/>
    <property type="evidence" value="ECO:0007669"/>
    <property type="project" value="TreeGrafter"/>
</dbReference>
<feature type="compositionally biased region" description="Pro residues" evidence="6">
    <location>
        <begin position="325"/>
        <end position="334"/>
    </location>
</feature>
<feature type="region of interest" description="Disordered" evidence="6">
    <location>
        <begin position="285"/>
        <end position="335"/>
    </location>
</feature>
<keyword evidence="8" id="KW-1185">Reference proteome</keyword>
<evidence type="ECO:0008006" key="9">
    <source>
        <dbReference type="Google" id="ProtNLM"/>
    </source>
</evidence>
<feature type="compositionally biased region" description="Basic and acidic residues" evidence="6">
    <location>
        <begin position="1"/>
        <end position="19"/>
    </location>
</feature>
<dbReference type="InterPro" id="IPR050687">
    <property type="entry name" value="Dynein_IC"/>
</dbReference>
<dbReference type="InterPro" id="IPR015943">
    <property type="entry name" value="WD40/YVTN_repeat-like_dom_sf"/>
</dbReference>
<feature type="coiled-coil region" evidence="5">
    <location>
        <begin position="891"/>
        <end position="946"/>
    </location>
</feature>
<feature type="region of interest" description="Disordered" evidence="6">
    <location>
        <begin position="1131"/>
        <end position="1167"/>
    </location>
</feature>
<accession>A0A7R8Z1M1</accession>
<keyword evidence="3" id="KW-0853">WD repeat</keyword>
<feature type="compositionally biased region" description="Acidic residues" evidence="6">
    <location>
        <begin position="285"/>
        <end position="299"/>
    </location>
</feature>
<dbReference type="FunCoup" id="A0A7R8Z1M1">
    <property type="interactions" value="13"/>
</dbReference>
<evidence type="ECO:0000256" key="5">
    <source>
        <dbReference type="SAM" id="Coils"/>
    </source>
</evidence>